<dbReference type="Gene3D" id="3.30.465.10">
    <property type="match status" value="1"/>
</dbReference>
<dbReference type="InterPro" id="IPR016167">
    <property type="entry name" value="FAD-bd_PCMH_sub1"/>
</dbReference>
<keyword evidence="2" id="KW-0285">Flavoprotein</keyword>
<gene>
    <name evidence="6" type="ORF">QIS74_09341</name>
</gene>
<organism evidence="6 7">
    <name type="scientific">Colletotrichum tabaci</name>
    <dbReference type="NCBI Taxonomy" id="1209068"/>
    <lineage>
        <taxon>Eukaryota</taxon>
        <taxon>Fungi</taxon>
        <taxon>Dikarya</taxon>
        <taxon>Ascomycota</taxon>
        <taxon>Pezizomycotina</taxon>
        <taxon>Sordariomycetes</taxon>
        <taxon>Hypocreomycetidae</taxon>
        <taxon>Glomerellales</taxon>
        <taxon>Glomerellaceae</taxon>
        <taxon>Colletotrichum</taxon>
        <taxon>Colletotrichum destructivum species complex</taxon>
    </lineage>
</organism>
<evidence type="ECO:0000313" key="6">
    <source>
        <dbReference type="EMBL" id="KAK6213339.1"/>
    </source>
</evidence>
<comment type="similarity">
    <text evidence="1">Belongs to the oxygen-dependent FAD-linked oxidoreductase family.</text>
</comment>
<dbReference type="Pfam" id="PF01565">
    <property type="entry name" value="FAD_binding_4"/>
    <property type="match status" value="1"/>
</dbReference>
<dbReference type="PROSITE" id="PS51387">
    <property type="entry name" value="FAD_PCMH"/>
    <property type="match status" value="1"/>
</dbReference>
<protein>
    <submittedName>
        <fullName evidence="6">6-hydroxy-D-nicotine oxidase</fullName>
    </submittedName>
</protein>
<dbReference type="InterPro" id="IPR006094">
    <property type="entry name" value="Oxid_FAD_bind_N"/>
</dbReference>
<dbReference type="SUPFAM" id="SSF56176">
    <property type="entry name" value="FAD-binding/transporter-associated domain-like"/>
    <property type="match status" value="1"/>
</dbReference>
<dbReference type="GO" id="GO:0016491">
    <property type="term" value="F:oxidoreductase activity"/>
    <property type="evidence" value="ECO:0007669"/>
    <property type="project" value="UniProtKB-KW"/>
</dbReference>
<dbReference type="PANTHER" id="PTHR42973">
    <property type="entry name" value="BINDING OXIDOREDUCTASE, PUTATIVE (AFU_ORTHOLOGUE AFUA_1G17690)-RELATED"/>
    <property type="match status" value="1"/>
</dbReference>
<name>A0AAV9T5Q0_9PEZI</name>
<proteinExistence type="inferred from homology"/>
<keyword evidence="7" id="KW-1185">Reference proteome</keyword>
<reference evidence="6 7" key="1">
    <citation type="submission" date="2023-04" db="EMBL/GenBank/DDBJ databases">
        <title>Colletotrichum tabacum stain YC1 causing leaf anthracnose on Nicotiana tabacum(L.) cv.</title>
        <authorList>
            <person name="Ji Z."/>
            <person name="Wang M."/>
            <person name="Zhang J."/>
            <person name="Wang N."/>
            <person name="Zhou Z."/>
        </authorList>
    </citation>
    <scope>NUCLEOTIDE SEQUENCE [LARGE SCALE GENOMIC DNA]</scope>
    <source>
        <strain evidence="6 7">YC1</strain>
    </source>
</reference>
<evidence type="ECO:0000256" key="4">
    <source>
        <dbReference type="ARBA" id="ARBA00023002"/>
    </source>
</evidence>
<dbReference type="AlphaFoldDB" id="A0AAV9T5Q0"/>
<evidence type="ECO:0000256" key="2">
    <source>
        <dbReference type="ARBA" id="ARBA00022630"/>
    </source>
</evidence>
<sequence>MYPNQVLVRNQTEYASEKASFWSTVQGAASPACFFAPSSPQEVSTAVVASRKDQCQFAVKSGGHYSFEASTIDNGLVVDLAHLNRTTVSSDRKSAIIEPGSRWSSVYPILQEHNLTVPGGRMFGVGVGGLTLGGGISWLSNLHGLTCDNVLEYEVVLADGQIVTVTPGAYPDLYWALRGGGSNFGIVTKFKFNVFEQGKMWNGNLKYSSNANVSANAAFVNWGDRLVETDLKSGGVLLWDANIDSSPTGTAILTHSDTFADDAHPKAFDGFYEVGPSNISAGNAYHAEIADGLVFPGGVTRNSFWTTSFELDGEMTQTVFDIWNEESKTIASLATQQLQLQIFTRSQLNFMKTNGGNPTGLAGQSRPVGFVNIVAMWEKAEDDETVYRTQQRIEDRINTASKERGLYNAYKYTNYASQFQDPFSGYGSANKARLLQIAKTYDPEGVFQTLVSGGFKLTRVRFTDATTGLIIASNAVKLAEQKHDCEVPRPPSLHLNLVPPTISASGNAAHRRMIWPHLSNSVVTDRK</sequence>
<dbReference type="InterPro" id="IPR036318">
    <property type="entry name" value="FAD-bd_PCMH-like_sf"/>
</dbReference>
<evidence type="ECO:0000256" key="1">
    <source>
        <dbReference type="ARBA" id="ARBA00005466"/>
    </source>
</evidence>
<dbReference type="EMBL" id="JASAOK010000044">
    <property type="protein sequence ID" value="KAK6213339.1"/>
    <property type="molecule type" value="Genomic_DNA"/>
</dbReference>
<evidence type="ECO:0000259" key="5">
    <source>
        <dbReference type="PROSITE" id="PS51387"/>
    </source>
</evidence>
<dbReference type="Gene3D" id="3.30.43.10">
    <property type="entry name" value="Uridine Diphospho-n-acetylenolpyruvylglucosamine Reductase, domain 2"/>
    <property type="match status" value="1"/>
</dbReference>
<dbReference type="Proteomes" id="UP001327957">
    <property type="component" value="Unassembled WGS sequence"/>
</dbReference>
<keyword evidence="3" id="KW-0274">FAD</keyword>
<accession>A0AAV9T5Q0</accession>
<dbReference type="PANTHER" id="PTHR42973:SF34">
    <property type="entry name" value="FAD BINDING DOMAIN PROTEIN (AFU_ORTHOLOGUE AFUA_3G02770)"/>
    <property type="match status" value="1"/>
</dbReference>
<evidence type="ECO:0000313" key="7">
    <source>
        <dbReference type="Proteomes" id="UP001327957"/>
    </source>
</evidence>
<dbReference type="InterPro" id="IPR016169">
    <property type="entry name" value="FAD-bd_PCMH_sub2"/>
</dbReference>
<dbReference type="Gene3D" id="3.40.462.20">
    <property type="match status" value="1"/>
</dbReference>
<dbReference type="InterPro" id="IPR050416">
    <property type="entry name" value="FAD-linked_Oxidoreductase"/>
</dbReference>
<dbReference type="GO" id="GO:0071949">
    <property type="term" value="F:FAD binding"/>
    <property type="evidence" value="ECO:0007669"/>
    <property type="project" value="InterPro"/>
</dbReference>
<evidence type="ECO:0000256" key="3">
    <source>
        <dbReference type="ARBA" id="ARBA00022827"/>
    </source>
</evidence>
<comment type="caution">
    <text evidence="6">The sequence shown here is derived from an EMBL/GenBank/DDBJ whole genome shotgun (WGS) entry which is preliminary data.</text>
</comment>
<keyword evidence="4" id="KW-0560">Oxidoreductase</keyword>
<feature type="domain" description="FAD-binding PCMH-type" evidence="5">
    <location>
        <begin position="27"/>
        <end position="197"/>
    </location>
</feature>
<dbReference type="InterPro" id="IPR016166">
    <property type="entry name" value="FAD-bd_PCMH"/>
</dbReference>